<feature type="transmembrane region" description="Helical" evidence="8">
    <location>
        <begin position="300"/>
        <end position="322"/>
    </location>
</feature>
<feature type="transmembrane region" description="Helical" evidence="8">
    <location>
        <begin position="369"/>
        <end position="391"/>
    </location>
</feature>
<dbReference type="InterPro" id="IPR001750">
    <property type="entry name" value="ND/Mrp_TM"/>
</dbReference>
<feature type="transmembrane region" description="Helical" evidence="8">
    <location>
        <begin position="166"/>
        <end position="187"/>
    </location>
</feature>
<dbReference type="OrthoDB" id="9768329at2"/>
<keyword evidence="4 7" id="KW-0812">Transmembrane</keyword>
<feature type="transmembrane region" description="Helical" evidence="8">
    <location>
        <begin position="80"/>
        <end position="98"/>
    </location>
</feature>
<evidence type="ECO:0000256" key="8">
    <source>
        <dbReference type="SAM" id="Phobius"/>
    </source>
</evidence>
<comment type="caution">
    <text evidence="10">The sequence shown here is derived from an EMBL/GenBank/DDBJ whole genome shotgun (WGS) entry which is preliminary data.</text>
</comment>
<feature type="transmembrane region" description="Helical" evidence="8">
    <location>
        <begin position="136"/>
        <end position="154"/>
    </location>
</feature>
<comment type="similarity">
    <text evidence="2">Belongs to the CPA3 antiporters (TC 2.A.63) subunit D family.</text>
</comment>
<feature type="transmembrane region" description="Helical" evidence="8">
    <location>
        <begin position="476"/>
        <end position="500"/>
    </location>
</feature>
<feature type="transmembrane region" description="Helical" evidence="8">
    <location>
        <begin position="272"/>
        <end position="293"/>
    </location>
</feature>
<dbReference type="InterPro" id="IPR003918">
    <property type="entry name" value="NADH_UbQ_OxRdtase"/>
</dbReference>
<evidence type="ECO:0000256" key="3">
    <source>
        <dbReference type="ARBA" id="ARBA00022475"/>
    </source>
</evidence>
<keyword evidence="11" id="KW-1185">Reference proteome</keyword>
<keyword evidence="6 8" id="KW-0472">Membrane</keyword>
<dbReference type="Pfam" id="PF00361">
    <property type="entry name" value="Proton_antipo_M"/>
    <property type="match status" value="1"/>
</dbReference>
<keyword evidence="3" id="KW-1003">Cell membrane</keyword>
<dbReference type="EMBL" id="SDPN01000039">
    <property type="protein sequence ID" value="RXZ67802.1"/>
    <property type="molecule type" value="Genomic_DNA"/>
</dbReference>
<accession>A0A4Q2KVF7</accession>
<dbReference type="PANTHER" id="PTHR42703:SF1">
    <property type="entry name" value="NA(+)_H(+) ANTIPORTER SUBUNIT D1"/>
    <property type="match status" value="1"/>
</dbReference>
<evidence type="ECO:0000256" key="2">
    <source>
        <dbReference type="ARBA" id="ARBA00005346"/>
    </source>
</evidence>
<feature type="transmembrane region" description="Helical" evidence="8">
    <location>
        <begin position="29"/>
        <end position="50"/>
    </location>
</feature>
<keyword evidence="5 8" id="KW-1133">Transmembrane helix</keyword>
<feature type="transmembrane region" description="Helical" evidence="8">
    <location>
        <begin position="110"/>
        <end position="130"/>
    </location>
</feature>
<dbReference type="GO" id="GO:0008137">
    <property type="term" value="F:NADH dehydrogenase (ubiquinone) activity"/>
    <property type="evidence" value="ECO:0007669"/>
    <property type="project" value="InterPro"/>
</dbReference>
<dbReference type="PRINTS" id="PR01437">
    <property type="entry name" value="NUOXDRDTASE4"/>
</dbReference>
<name>A0A4Q2KVF7_9MICO</name>
<dbReference type="InterPro" id="IPR050586">
    <property type="entry name" value="CPA3_Na-H_Antiporter_D"/>
</dbReference>
<dbReference type="GO" id="GO:0042773">
    <property type="term" value="P:ATP synthesis coupled electron transport"/>
    <property type="evidence" value="ECO:0007669"/>
    <property type="project" value="InterPro"/>
</dbReference>
<sequence>MAALVPLVVLLPLLGAAAALILGRRRRAQMAVGITVLASVVVIAAVLLVAVDTSGPVAVAVGGWEAPFGIVLVVDRLSSIMLVISAIVLLVVLVYAVGQGVADRHRETPVSIFHPSYLVLSAGVFNAFIAGDLFNLFVGFEILLAASYVLLTLGGTGERIRAGVTYIVVSLVSSLFFLSAIALIYGATGTANIAQLSVRIAELPESVQLILHLLLLMAFGIKAAVFPLSFWLPDSYPTAPAPVTAVFAGLLTKVGVYAIIRTETVIFSENDVTVLLMVIGGLTMLIGILGALTQADIKRLLSFTLVSHIGYMIFGIALGGVLGFAATIYYVVHHITVQTTLFLTTGLIERFGGATSINRLAGLLKASPLLGVLFFIPALNLGGIPPFSGFLGKTGLFLAGADSANTDAAGTAWLVWAVIAAGAITSLITLYALTRFWNMAFWRGRGELEGYESVLLGSVQEAPGGDTVTASRTTPVLMVVATTALVVVTVCLTVFAGPLFDLASRAAESLTDPGVYVSLVFPGGIR</sequence>
<proteinExistence type="inferred from homology"/>
<feature type="domain" description="NADH:quinone oxidoreductase/Mrp antiporter transmembrane" evidence="9">
    <location>
        <begin position="130"/>
        <end position="402"/>
    </location>
</feature>
<evidence type="ECO:0000313" key="10">
    <source>
        <dbReference type="EMBL" id="RXZ67802.1"/>
    </source>
</evidence>
<evidence type="ECO:0000256" key="7">
    <source>
        <dbReference type="RuleBase" id="RU000320"/>
    </source>
</evidence>
<feature type="transmembrane region" description="Helical" evidence="8">
    <location>
        <begin position="239"/>
        <end position="260"/>
    </location>
</feature>
<dbReference type="Proteomes" id="UP000293865">
    <property type="component" value="Unassembled WGS sequence"/>
</dbReference>
<reference evidence="10 11" key="1">
    <citation type="submission" date="2019-01" db="EMBL/GenBank/DDBJ databases">
        <title>Agromyces.</title>
        <authorList>
            <person name="Li J."/>
        </authorList>
    </citation>
    <scope>NUCLEOTIDE SEQUENCE [LARGE SCALE GENOMIC DNA]</scope>
    <source>
        <strain evidence="10 11">DSM 15934</strain>
    </source>
</reference>
<organism evidence="10 11">
    <name type="scientific">Agromyces albus</name>
    <dbReference type="NCBI Taxonomy" id="205332"/>
    <lineage>
        <taxon>Bacteria</taxon>
        <taxon>Bacillati</taxon>
        <taxon>Actinomycetota</taxon>
        <taxon>Actinomycetes</taxon>
        <taxon>Micrococcales</taxon>
        <taxon>Microbacteriaceae</taxon>
        <taxon>Agromyces</taxon>
    </lineage>
</organism>
<gene>
    <name evidence="10" type="ORF">ESP51_16350</name>
</gene>
<dbReference type="PANTHER" id="PTHR42703">
    <property type="entry name" value="NADH DEHYDROGENASE"/>
    <property type="match status" value="1"/>
</dbReference>
<protein>
    <submittedName>
        <fullName evidence="10">Na+/H+ antiporter subunit D</fullName>
    </submittedName>
</protein>
<dbReference type="GO" id="GO:0005886">
    <property type="term" value="C:plasma membrane"/>
    <property type="evidence" value="ECO:0007669"/>
    <property type="project" value="UniProtKB-SubCell"/>
</dbReference>
<evidence type="ECO:0000256" key="6">
    <source>
        <dbReference type="ARBA" id="ARBA00023136"/>
    </source>
</evidence>
<evidence type="ECO:0000256" key="5">
    <source>
        <dbReference type="ARBA" id="ARBA00022989"/>
    </source>
</evidence>
<feature type="transmembrane region" description="Helical" evidence="8">
    <location>
        <begin position="57"/>
        <end position="74"/>
    </location>
</feature>
<dbReference type="NCBIfam" id="NF009308">
    <property type="entry name" value="PRK12665.1"/>
    <property type="match status" value="1"/>
</dbReference>
<evidence type="ECO:0000259" key="9">
    <source>
        <dbReference type="Pfam" id="PF00361"/>
    </source>
</evidence>
<feature type="transmembrane region" description="Helical" evidence="8">
    <location>
        <begin position="411"/>
        <end position="433"/>
    </location>
</feature>
<comment type="subcellular location">
    <subcellularLocation>
        <location evidence="1">Cell membrane</location>
        <topology evidence="1">Multi-pass membrane protein</topology>
    </subcellularLocation>
    <subcellularLocation>
        <location evidence="7">Membrane</location>
        <topology evidence="7">Multi-pass membrane protein</topology>
    </subcellularLocation>
</comment>
<evidence type="ECO:0000256" key="4">
    <source>
        <dbReference type="ARBA" id="ARBA00022692"/>
    </source>
</evidence>
<dbReference type="AlphaFoldDB" id="A0A4Q2KVF7"/>
<evidence type="ECO:0000256" key="1">
    <source>
        <dbReference type="ARBA" id="ARBA00004651"/>
    </source>
</evidence>
<feature type="transmembrane region" description="Helical" evidence="8">
    <location>
        <begin position="207"/>
        <end position="232"/>
    </location>
</feature>
<evidence type="ECO:0000313" key="11">
    <source>
        <dbReference type="Proteomes" id="UP000293865"/>
    </source>
</evidence>